<reference evidence="13 14" key="1">
    <citation type="submission" date="2020-05" db="EMBL/GenBank/DDBJ databases">
        <title>Flexivirga sp. ID2601S isolated from air conditioner.</title>
        <authorList>
            <person name="Kim D.H."/>
        </authorList>
    </citation>
    <scope>NUCLEOTIDE SEQUENCE [LARGE SCALE GENOMIC DNA]</scope>
    <source>
        <strain evidence="13 14">ID2601S</strain>
    </source>
</reference>
<dbReference type="Gene3D" id="3.30.565.10">
    <property type="entry name" value="Histidine kinase-like ATPase, C-terminal domain"/>
    <property type="match status" value="1"/>
</dbReference>
<keyword evidence="6" id="KW-0418">Kinase</keyword>
<evidence type="ECO:0000256" key="1">
    <source>
        <dbReference type="ARBA" id="ARBA00000085"/>
    </source>
</evidence>
<dbReference type="InterPro" id="IPR011712">
    <property type="entry name" value="Sig_transdc_His_kin_sub3_dim/P"/>
</dbReference>
<feature type="coiled-coil region" evidence="9">
    <location>
        <begin position="152"/>
        <end position="188"/>
    </location>
</feature>
<organism evidence="13 14">
    <name type="scientific">Flexivirga aerilata</name>
    <dbReference type="NCBI Taxonomy" id="1656889"/>
    <lineage>
        <taxon>Bacteria</taxon>
        <taxon>Bacillati</taxon>
        <taxon>Actinomycetota</taxon>
        <taxon>Actinomycetes</taxon>
        <taxon>Micrococcales</taxon>
        <taxon>Dermacoccaceae</taxon>
        <taxon>Flexivirga</taxon>
    </lineage>
</organism>
<keyword evidence="10" id="KW-0812">Transmembrane</keyword>
<feature type="transmembrane region" description="Helical" evidence="10">
    <location>
        <begin position="69"/>
        <end position="85"/>
    </location>
</feature>
<dbReference type="Pfam" id="PF02518">
    <property type="entry name" value="HATPase_c"/>
    <property type="match status" value="1"/>
</dbReference>
<evidence type="ECO:0000256" key="4">
    <source>
        <dbReference type="ARBA" id="ARBA00022679"/>
    </source>
</evidence>
<evidence type="ECO:0000256" key="9">
    <source>
        <dbReference type="SAM" id="Coils"/>
    </source>
</evidence>
<dbReference type="EMBL" id="JABENB010000001">
    <property type="protein sequence ID" value="NNG39531.1"/>
    <property type="molecule type" value="Genomic_DNA"/>
</dbReference>
<sequence length="378" mass="40379">MTSVPADSMRRPWWQRHAVDAVALFVGVAVVGSAWHLSTRPGERPLDAFGVALGSVAVAGVLAHHWRPIAALLVPSGAIFVYLLMHYPNGPIYVLGPLGLFVFGLSAQRRPRPWLSPAVMLVVALCALLTDDGEWFRAAMVVGWSVVAILLADLIRTRLEQAAERRIALQQQRKRAEVEQQLELARDLHDSVAHALTAINVQAALAERVAVTAPDDAAEAARAIRMSSRDALAELNAIVRSLREPGAVPTRPQHCLSDIDALVDRAREAGLTVDVESSIGAELPDDVQAASYRVVQESLTNAVRYAPGSRVRLRVQGVGGGLQVSALDDGPAPGESVHPPGGGHGLIGMAERVRATGGTLRHGPSGPGFVVEARWERV</sequence>
<feature type="domain" description="Histidine kinase/HSP90-like ATPase" evidence="11">
    <location>
        <begin position="292"/>
        <end position="371"/>
    </location>
</feature>
<dbReference type="Gene3D" id="1.20.5.1930">
    <property type="match status" value="1"/>
</dbReference>
<feature type="transmembrane region" description="Helical" evidence="10">
    <location>
        <begin position="44"/>
        <end position="62"/>
    </location>
</feature>
<keyword evidence="7" id="KW-0067">ATP-binding</keyword>
<evidence type="ECO:0000313" key="14">
    <source>
        <dbReference type="Proteomes" id="UP000557772"/>
    </source>
</evidence>
<feature type="domain" description="Signal transduction histidine kinase subgroup 3 dimerisation and phosphoacceptor" evidence="12">
    <location>
        <begin position="183"/>
        <end position="245"/>
    </location>
</feature>
<dbReference type="RefSeq" id="WP_171154362.1">
    <property type="nucleotide sequence ID" value="NZ_JABENB010000001.1"/>
</dbReference>
<feature type="transmembrane region" description="Helical" evidence="10">
    <location>
        <begin position="136"/>
        <end position="155"/>
    </location>
</feature>
<accession>A0A849AJN4</accession>
<keyword evidence="3" id="KW-0597">Phosphoprotein</keyword>
<evidence type="ECO:0000256" key="7">
    <source>
        <dbReference type="ARBA" id="ARBA00022840"/>
    </source>
</evidence>
<feature type="transmembrane region" description="Helical" evidence="10">
    <location>
        <begin position="21"/>
        <end position="38"/>
    </location>
</feature>
<evidence type="ECO:0000259" key="12">
    <source>
        <dbReference type="Pfam" id="PF07730"/>
    </source>
</evidence>
<dbReference type="Proteomes" id="UP000557772">
    <property type="component" value="Unassembled WGS sequence"/>
</dbReference>
<evidence type="ECO:0000256" key="8">
    <source>
        <dbReference type="ARBA" id="ARBA00023012"/>
    </source>
</evidence>
<dbReference type="GO" id="GO:0000155">
    <property type="term" value="F:phosphorelay sensor kinase activity"/>
    <property type="evidence" value="ECO:0007669"/>
    <property type="project" value="InterPro"/>
</dbReference>
<feature type="transmembrane region" description="Helical" evidence="10">
    <location>
        <begin position="114"/>
        <end position="130"/>
    </location>
</feature>
<protein>
    <recommendedName>
        <fullName evidence="2">histidine kinase</fullName>
        <ecNumber evidence="2">2.7.13.3</ecNumber>
    </recommendedName>
</protein>
<evidence type="ECO:0000256" key="5">
    <source>
        <dbReference type="ARBA" id="ARBA00022741"/>
    </source>
</evidence>
<evidence type="ECO:0000259" key="11">
    <source>
        <dbReference type="Pfam" id="PF02518"/>
    </source>
</evidence>
<keyword evidence="4" id="KW-0808">Transferase</keyword>
<gene>
    <name evidence="13" type="ORF">HJ588_09640</name>
</gene>
<dbReference type="CDD" id="cd16917">
    <property type="entry name" value="HATPase_UhpB-NarQ-NarX-like"/>
    <property type="match status" value="1"/>
</dbReference>
<dbReference type="GO" id="GO:0046983">
    <property type="term" value="F:protein dimerization activity"/>
    <property type="evidence" value="ECO:0007669"/>
    <property type="project" value="InterPro"/>
</dbReference>
<evidence type="ECO:0000256" key="6">
    <source>
        <dbReference type="ARBA" id="ARBA00022777"/>
    </source>
</evidence>
<keyword evidence="10" id="KW-1133">Transmembrane helix</keyword>
<dbReference type="InterPro" id="IPR003594">
    <property type="entry name" value="HATPase_dom"/>
</dbReference>
<dbReference type="InterPro" id="IPR050482">
    <property type="entry name" value="Sensor_HK_TwoCompSys"/>
</dbReference>
<dbReference type="EC" id="2.7.13.3" evidence="2"/>
<comment type="caution">
    <text evidence="13">The sequence shown here is derived from an EMBL/GenBank/DDBJ whole genome shotgun (WGS) entry which is preliminary data.</text>
</comment>
<dbReference type="Pfam" id="PF07730">
    <property type="entry name" value="HisKA_3"/>
    <property type="match status" value="1"/>
</dbReference>
<comment type="catalytic activity">
    <reaction evidence="1">
        <text>ATP + protein L-histidine = ADP + protein N-phospho-L-histidine.</text>
        <dbReference type="EC" id="2.7.13.3"/>
    </reaction>
</comment>
<feature type="transmembrane region" description="Helical" evidence="10">
    <location>
        <begin position="91"/>
        <end position="107"/>
    </location>
</feature>
<keyword evidence="14" id="KW-1185">Reference proteome</keyword>
<evidence type="ECO:0000256" key="3">
    <source>
        <dbReference type="ARBA" id="ARBA00022553"/>
    </source>
</evidence>
<keyword evidence="5" id="KW-0547">Nucleotide-binding</keyword>
<evidence type="ECO:0000256" key="2">
    <source>
        <dbReference type="ARBA" id="ARBA00012438"/>
    </source>
</evidence>
<evidence type="ECO:0000313" key="13">
    <source>
        <dbReference type="EMBL" id="NNG39531.1"/>
    </source>
</evidence>
<dbReference type="PANTHER" id="PTHR24421:SF10">
    <property type="entry name" value="NITRATE_NITRITE SENSOR PROTEIN NARQ"/>
    <property type="match status" value="1"/>
</dbReference>
<dbReference type="GO" id="GO:0005524">
    <property type="term" value="F:ATP binding"/>
    <property type="evidence" value="ECO:0007669"/>
    <property type="project" value="UniProtKB-KW"/>
</dbReference>
<dbReference type="SUPFAM" id="SSF55874">
    <property type="entry name" value="ATPase domain of HSP90 chaperone/DNA topoisomerase II/histidine kinase"/>
    <property type="match status" value="1"/>
</dbReference>
<name>A0A849AJN4_9MICO</name>
<dbReference type="PANTHER" id="PTHR24421">
    <property type="entry name" value="NITRATE/NITRITE SENSOR PROTEIN NARX-RELATED"/>
    <property type="match status" value="1"/>
</dbReference>
<dbReference type="InterPro" id="IPR036890">
    <property type="entry name" value="HATPase_C_sf"/>
</dbReference>
<keyword evidence="10" id="KW-0472">Membrane</keyword>
<proteinExistence type="predicted"/>
<dbReference type="GO" id="GO:0016020">
    <property type="term" value="C:membrane"/>
    <property type="evidence" value="ECO:0007669"/>
    <property type="project" value="InterPro"/>
</dbReference>
<dbReference type="AlphaFoldDB" id="A0A849AJN4"/>
<keyword evidence="8" id="KW-0902">Two-component regulatory system</keyword>
<evidence type="ECO:0000256" key="10">
    <source>
        <dbReference type="SAM" id="Phobius"/>
    </source>
</evidence>
<keyword evidence="9" id="KW-0175">Coiled coil</keyword>